<dbReference type="EMBL" id="KN833095">
    <property type="protein sequence ID" value="KIM73051.1"/>
    <property type="molecule type" value="Genomic_DNA"/>
</dbReference>
<keyword evidence="3" id="KW-1185">Reference proteome</keyword>
<accession>A0A0C3FK87</accession>
<dbReference type="AlphaFoldDB" id="A0A0C3FK87"/>
<evidence type="ECO:0000313" key="1">
    <source>
        <dbReference type="EMBL" id="KIM73051.1"/>
    </source>
</evidence>
<dbReference type="Proteomes" id="UP000054166">
    <property type="component" value="Unassembled WGS sequence"/>
</dbReference>
<organism evidence="2 3">
    <name type="scientific">Piloderma croceum (strain F 1598)</name>
    <dbReference type="NCBI Taxonomy" id="765440"/>
    <lineage>
        <taxon>Eukaryota</taxon>
        <taxon>Fungi</taxon>
        <taxon>Dikarya</taxon>
        <taxon>Basidiomycota</taxon>
        <taxon>Agaricomycotina</taxon>
        <taxon>Agaricomycetes</taxon>
        <taxon>Agaricomycetidae</taxon>
        <taxon>Atheliales</taxon>
        <taxon>Atheliaceae</taxon>
        <taxon>Piloderma</taxon>
    </lineage>
</organism>
<protein>
    <submittedName>
        <fullName evidence="2">Uncharacterized protein</fullName>
    </submittedName>
</protein>
<evidence type="ECO:0000313" key="2">
    <source>
        <dbReference type="EMBL" id="KIM79931.1"/>
    </source>
</evidence>
<reference evidence="3" key="2">
    <citation type="submission" date="2015-01" db="EMBL/GenBank/DDBJ databases">
        <title>Evolutionary Origins and Diversification of the Mycorrhizal Mutualists.</title>
        <authorList>
            <consortium name="DOE Joint Genome Institute"/>
            <consortium name="Mycorrhizal Genomics Consortium"/>
            <person name="Kohler A."/>
            <person name="Kuo A."/>
            <person name="Nagy L.G."/>
            <person name="Floudas D."/>
            <person name="Copeland A."/>
            <person name="Barry K.W."/>
            <person name="Cichocki N."/>
            <person name="Veneault-Fourrey C."/>
            <person name="LaButti K."/>
            <person name="Lindquist E.A."/>
            <person name="Lipzen A."/>
            <person name="Lundell T."/>
            <person name="Morin E."/>
            <person name="Murat C."/>
            <person name="Riley R."/>
            <person name="Ohm R."/>
            <person name="Sun H."/>
            <person name="Tunlid A."/>
            <person name="Henrissat B."/>
            <person name="Grigoriev I.V."/>
            <person name="Hibbett D.S."/>
            <person name="Martin F."/>
        </authorList>
    </citation>
    <scope>NUCLEOTIDE SEQUENCE [LARGE SCALE GENOMIC DNA]</scope>
    <source>
        <strain evidence="1 3">F 1598</strain>
    </source>
</reference>
<dbReference type="EMBL" id="KN833006">
    <property type="protein sequence ID" value="KIM79931.1"/>
    <property type="molecule type" value="Genomic_DNA"/>
</dbReference>
<evidence type="ECO:0000313" key="3">
    <source>
        <dbReference type="Proteomes" id="UP000054166"/>
    </source>
</evidence>
<reference evidence="2" key="3">
    <citation type="submission" date="2015-02" db="EMBL/GenBank/DDBJ databases">
        <title>Evolutionary Origins and Diversification of the Mycorrhizal Mutualists.</title>
        <authorList>
            <consortium name="DOE Joint Genome Institute"/>
            <consortium name="Mycorrhizal Genomics Consortium"/>
            <person name="Kohler A."/>
            <person name="Kuo A."/>
            <person name="Nagy L.G."/>
            <person name="Floudas D."/>
            <person name="Copeland A."/>
            <person name="Barry K.W."/>
            <person name="Cichocki N."/>
            <person name="Veneault-Fourrey C."/>
            <person name="LaButti K."/>
            <person name="Lindquist E.A."/>
            <person name="Lipzen A."/>
            <person name="Lundell T."/>
            <person name="Morin E."/>
            <person name="Murat C."/>
            <person name="Riley R."/>
            <person name="Ohm R."/>
            <person name="Sun H."/>
            <person name="Tunlid A."/>
            <person name="Henrissat B."/>
            <person name="Grigoriev I.V."/>
            <person name="Hibbett D.S."/>
            <person name="Martin F."/>
        </authorList>
    </citation>
    <scope>NUCLEOTIDE SEQUENCE</scope>
    <source>
        <strain evidence="2">F 1598</strain>
    </source>
</reference>
<gene>
    <name evidence="2" type="ORF">PILCRDRAFT_540876</name>
    <name evidence="1" type="ORF">PILCRDRAFT_734459</name>
</gene>
<reference evidence="2 3" key="1">
    <citation type="submission" date="2014-04" db="EMBL/GenBank/DDBJ databases">
        <authorList>
            <consortium name="DOE Joint Genome Institute"/>
            <person name="Kuo A."/>
            <person name="Tarkka M."/>
            <person name="Buscot F."/>
            <person name="Kohler A."/>
            <person name="Nagy L.G."/>
            <person name="Floudas D."/>
            <person name="Copeland A."/>
            <person name="Barry K.W."/>
            <person name="Cichocki N."/>
            <person name="Veneault-Fourrey C."/>
            <person name="LaButti K."/>
            <person name="Lindquist E.A."/>
            <person name="Lipzen A."/>
            <person name="Lundell T."/>
            <person name="Morin E."/>
            <person name="Murat C."/>
            <person name="Sun H."/>
            <person name="Tunlid A."/>
            <person name="Henrissat B."/>
            <person name="Grigoriev I.V."/>
            <person name="Hibbett D.S."/>
            <person name="Martin F."/>
            <person name="Nordberg H.P."/>
            <person name="Cantor M.N."/>
            <person name="Hua S.X."/>
        </authorList>
    </citation>
    <scope>NUCLEOTIDE SEQUENCE [LARGE SCALE GENOMIC DNA]</scope>
    <source>
        <strain evidence="2 3">F 1598</strain>
    </source>
</reference>
<proteinExistence type="predicted"/>
<dbReference type="HOGENOM" id="CLU_2109911_0_0_1"/>
<name>A0A0C3FK87_PILCF</name>
<sequence>MAITRRSLYFTSFAVSRRSIPASRDLLHLVQVLAPPLLAHMGPSYTVQQRCPRIIWQHLSLWTDRRIFSFPPCHYCFLEWTFATVSTLSLFDHRTWMALPIGVFSIPFAVLCLRL</sequence>